<dbReference type="Proteomes" id="UP000478740">
    <property type="component" value="Unassembled WGS sequence"/>
</dbReference>
<evidence type="ECO:0000259" key="2">
    <source>
        <dbReference type="Pfam" id="PF13193"/>
    </source>
</evidence>
<dbReference type="Pfam" id="PF13193">
    <property type="entry name" value="AMP-binding_C"/>
    <property type="match status" value="1"/>
</dbReference>
<dbReference type="SUPFAM" id="SSF56801">
    <property type="entry name" value="Acetyl-CoA synthetase-like"/>
    <property type="match status" value="1"/>
</dbReference>
<dbReference type="InterPro" id="IPR050237">
    <property type="entry name" value="ATP-dep_AMP-bd_enzyme"/>
</dbReference>
<feature type="domain" description="AMP-binding enzyme C-terminal" evidence="2">
    <location>
        <begin position="443"/>
        <end position="517"/>
    </location>
</feature>
<feature type="domain" description="AMP-dependent synthetase/ligase" evidence="1">
    <location>
        <begin position="30"/>
        <end position="382"/>
    </location>
</feature>
<evidence type="ECO:0000313" key="4">
    <source>
        <dbReference type="Proteomes" id="UP000478740"/>
    </source>
</evidence>
<dbReference type="EMBL" id="WMII01000003">
    <property type="protein sequence ID" value="MTH63555.1"/>
    <property type="molecule type" value="Genomic_DNA"/>
</dbReference>
<sequence length="536" mass="57816">MREDFDPALFGRNMFDRAMWHMLADNLPDSAEKIAAIDASRSARYGDLAAEAGRVCDWLRARGIRPGDRVIVHLRKGIDEVTAMFGIWKAGGVVVNVNSHWTPTQLAYVARDSRARAVILTKPALKALEGDNALSPDTAFLVHGKAEGLAQGADLWTALAADSGSAPDETDPAALAMIIYTSGSTGAPKGVMLSHRNIRVGAISVAEYLGLTAEDRLLSVLPYSFDAGLNQLTTMMLLGGTIVHQPLTMPAEIVRMARDQQVTTIAGVPPLWNQIVRLLDASPTPLPALKRVTNTGGKIPPNILELMPKVFPGVEIFLMYGLTEAFRSTYLPPAKFAEKMGSIGRQIPNAQVFAIKHGEGIAGPGEQGELVHAGPLVSMGYWEKPEVTALKIRPCPELAHLIGDDPVVYSGDLVRVDEDGDLWFVSRMDEMIKTLGFRLSPTEVEDALSQSGLVSDVVAYGVDHADFGQAVHVAVTFLPDAGLAALSQHCARTMPHYMRPLQFHAWEGAMPRTASGKLDRPAIIRAAKAATDKIEA</sequence>
<evidence type="ECO:0000313" key="3">
    <source>
        <dbReference type="EMBL" id="MTH63555.1"/>
    </source>
</evidence>
<dbReference type="InterPro" id="IPR020845">
    <property type="entry name" value="AMP-binding_CS"/>
</dbReference>
<dbReference type="PANTHER" id="PTHR43767">
    <property type="entry name" value="LONG-CHAIN-FATTY-ACID--COA LIGASE"/>
    <property type="match status" value="1"/>
</dbReference>
<keyword evidence="4" id="KW-1185">Reference proteome</keyword>
<dbReference type="InterPro" id="IPR045851">
    <property type="entry name" value="AMP-bd_C_sf"/>
</dbReference>
<dbReference type="InterPro" id="IPR025110">
    <property type="entry name" value="AMP-bd_C"/>
</dbReference>
<evidence type="ECO:0000259" key="1">
    <source>
        <dbReference type="Pfam" id="PF00501"/>
    </source>
</evidence>
<dbReference type="RefSeq" id="WP_155043470.1">
    <property type="nucleotide sequence ID" value="NZ_WMIH01000002.1"/>
</dbReference>
<comment type="caution">
    <text evidence="3">The sequence shown here is derived from an EMBL/GenBank/DDBJ whole genome shotgun (WGS) entry which is preliminary data.</text>
</comment>
<dbReference type="Pfam" id="PF00501">
    <property type="entry name" value="AMP-binding"/>
    <property type="match status" value="1"/>
</dbReference>
<gene>
    <name evidence="3" type="ORF">GL284_04635</name>
</gene>
<organism evidence="3 4">
    <name type="scientific">Paracoccus shanxieyensis</name>
    <dbReference type="NCBI Taxonomy" id="2675752"/>
    <lineage>
        <taxon>Bacteria</taxon>
        <taxon>Pseudomonadati</taxon>
        <taxon>Pseudomonadota</taxon>
        <taxon>Alphaproteobacteria</taxon>
        <taxon>Rhodobacterales</taxon>
        <taxon>Paracoccaceae</taxon>
        <taxon>Paracoccus</taxon>
    </lineage>
</organism>
<dbReference type="PROSITE" id="PS00455">
    <property type="entry name" value="AMP_BINDING"/>
    <property type="match status" value="1"/>
</dbReference>
<accession>A0A6L6IST5</accession>
<proteinExistence type="predicted"/>
<dbReference type="Gene3D" id="3.40.50.12780">
    <property type="entry name" value="N-terminal domain of ligase-like"/>
    <property type="match status" value="1"/>
</dbReference>
<dbReference type="InterPro" id="IPR042099">
    <property type="entry name" value="ANL_N_sf"/>
</dbReference>
<name>A0A6L6IST5_9RHOB</name>
<dbReference type="Gene3D" id="3.30.300.30">
    <property type="match status" value="1"/>
</dbReference>
<dbReference type="AlphaFoldDB" id="A0A6L6IST5"/>
<dbReference type="PANTHER" id="PTHR43767:SF1">
    <property type="entry name" value="NONRIBOSOMAL PEPTIDE SYNTHASE PES1 (EUROFUNG)-RELATED"/>
    <property type="match status" value="1"/>
</dbReference>
<dbReference type="GO" id="GO:0016878">
    <property type="term" value="F:acid-thiol ligase activity"/>
    <property type="evidence" value="ECO:0007669"/>
    <property type="project" value="UniProtKB-ARBA"/>
</dbReference>
<reference evidence="3 4" key="1">
    <citation type="submission" date="2019-11" db="EMBL/GenBank/DDBJ databases">
        <authorList>
            <person name="Dong K."/>
        </authorList>
    </citation>
    <scope>NUCLEOTIDE SEQUENCE [LARGE SCALE GENOMIC DNA]</scope>
    <source>
        <strain evidence="3 4">DK608</strain>
    </source>
</reference>
<protein>
    <submittedName>
        <fullName evidence="3">AMP-binding protein</fullName>
    </submittedName>
</protein>
<dbReference type="InterPro" id="IPR000873">
    <property type="entry name" value="AMP-dep_synth/lig_dom"/>
</dbReference>